<name>A0A819BYJ1_9BILA</name>
<gene>
    <name evidence="1" type="ORF">JBS370_LOCUS15382</name>
</gene>
<sequence length="166" mass="18801">MQTTSSLEINDLLHKTDLLLLNNSKTREFNEIKMNTLKRRQTCPKINDTNNNNPIKNEIVKRPTSASSISGNSCCATTTNQRTRSNSFSASISSCQQIHTTSRSSLKTKLNKQINNSNSIKPSVPPISTQSNLLDKIDLNDEDDLLIKYQSKKKKLQIIMMKLYQQ</sequence>
<evidence type="ECO:0000313" key="1">
    <source>
        <dbReference type="EMBL" id="CAF3802422.1"/>
    </source>
</evidence>
<evidence type="ECO:0000313" key="2">
    <source>
        <dbReference type="Proteomes" id="UP000663836"/>
    </source>
</evidence>
<protein>
    <submittedName>
        <fullName evidence="1">Uncharacterized protein</fullName>
    </submittedName>
</protein>
<accession>A0A819BYJ1</accession>
<reference evidence="1" key="1">
    <citation type="submission" date="2021-02" db="EMBL/GenBank/DDBJ databases">
        <authorList>
            <person name="Nowell W R."/>
        </authorList>
    </citation>
    <scope>NUCLEOTIDE SEQUENCE</scope>
</reference>
<comment type="caution">
    <text evidence="1">The sequence shown here is derived from an EMBL/GenBank/DDBJ whole genome shotgun (WGS) entry which is preliminary data.</text>
</comment>
<dbReference type="AlphaFoldDB" id="A0A819BYJ1"/>
<dbReference type="Proteomes" id="UP000663836">
    <property type="component" value="Unassembled WGS sequence"/>
</dbReference>
<organism evidence="1 2">
    <name type="scientific">Rotaria sordida</name>
    <dbReference type="NCBI Taxonomy" id="392033"/>
    <lineage>
        <taxon>Eukaryota</taxon>
        <taxon>Metazoa</taxon>
        <taxon>Spiralia</taxon>
        <taxon>Gnathifera</taxon>
        <taxon>Rotifera</taxon>
        <taxon>Eurotatoria</taxon>
        <taxon>Bdelloidea</taxon>
        <taxon>Philodinida</taxon>
        <taxon>Philodinidae</taxon>
        <taxon>Rotaria</taxon>
    </lineage>
</organism>
<proteinExistence type="predicted"/>
<dbReference type="EMBL" id="CAJOBD010001468">
    <property type="protein sequence ID" value="CAF3802422.1"/>
    <property type="molecule type" value="Genomic_DNA"/>
</dbReference>